<dbReference type="Proteomes" id="UP001066276">
    <property type="component" value="Chromosome 7"/>
</dbReference>
<name>A0AAV7PUR4_PLEWA</name>
<evidence type="ECO:0000313" key="2">
    <source>
        <dbReference type="EMBL" id="KAJ1130624.1"/>
    </source>
</evidence>
<evidence type="ECO:0000313" key="3">
    <source>
        <dbReference type="Proteomes" id="UP001066276"/>
    </source>
</evidence>
<protein>
    <submittedName>
        <fullName evidence="2">Uncharacterized protein</fullName>
    </submittedName>
</protein>
<organism evidence="2 3">
    <name type="scientific">Pleurodeles waltl</name>
    <name type="common">Iberian ribbed newt</name>
    <dbReference type="NCBI Taxonomy" id="8319"/>
    <lineage>
        <taxon>Eukaryota</taxon>
        <taxon>Metazoa</taxon>
        <taxon>Chordata</taxon>
        <taxon>Craniata</taxon>
        <taxon>Vertebrata</taxon>
        <taxon>Euteleostomi</taxon>
        <taxon>Amphibia</taxon>
        <taxon>Batrachia</taxon>
        <taxon>Caudata</taxon>
        <taxon>Salamandroidea</taxon>
        <taxon>Salamandridae</taxon>
        <taxon>Pleurodelinae</taxon>
        <taxon>Pleurodeles</taxon>
    </lineage>
</organism>
<reference evidence="2" key="1">
    <citation type="journal article" date="2022" name="bioRxiv">
        <title>Sequencing and chromosome-scale assembly of the giantPleurodeles waltlgenome.</title>
        <authorList>
            <person name="Brown T."/>
            <person name="Elewa A."/>
            <person name="Iarovenko S."/>
            <person name="Subramanian E."/>
            <person name="Araus A.J."/>
            <person name="Petzold A."/>
            <person name="Susuki M."/>
            <person name="Suzuki K.-i.T."/>
            <person name="Hayashi T."/>
            <person name="Toyoda A."/>
            <person name="Oliveira C."/>
            <person name="Osipova E."/>
            <person name="Leigh N.D."/>
            <person name="Simon A."/>
            <person name="Yun M.H."/>
        </authorList>
    </citation>
    <scope>NUCLEOTIDE SEQUENCE</scope>
    <source>
        <strain evidence="2">20211129_DDA</strain>
        <tissue evidence="2">Liver</tissue>
    </source>
</reference>
<feature type="region of interest" description="Disordered" evidence="1">
    <location>
        <begin position="1"/>
        <end position="20"/>
    </location>
</feature>
<evidence type="ECO:0000256" key="1">
    <source>
        <dbReference type="SAM" id="MobiDB-lite"/>
    </source>
</evidence>
<dbReference type="EMBL" id="JANPWB010000011">
    <property type="protein sequence ID" value="KAJ1130624.1"/>
    <property type="molecule type" value="Genomic_DNA"/>
</dbReference>
<feature type="region of interest" description="Disordered" evidence="1">
    <location>
        <begin position="94"/>
        <end position="161"/>
    </location>
</feature>
<sequence length="161" mass="16930">MTQRRVLTGPTRACQTLGPPGAKTLSALRAFGALEQGAGSPGLEVQKSNKVREMAGGQVGYSLPQLLPCQTPPRHTVAQHSRAAMGCYTTSAVAAPTREERQGKPVDAGAGSWPEPPAGMKQRGRPHSGEPCTAPAAMRLQNPTPQRANDVQPETLCSQLL</sequence>
<accession>A0AAV7PUR4</accession>
<comment type="caution">
    <text evidence="2">The sequence shown here is derived from an EMBL/GenBank/DDBJ whole genome shotgun (WGS) entry which is preliminary data.</text>
</comment>
<gene>
    <name evidence="2" type="ORF">NDU88_008975</name>
</gene>
<proteinExistence type="predicted"/>
<keyword evidence="3" id="KW-1185">Reference proteome</keyword>
<dbReference type="AlphaFoldDB" id="A0AAV7PUR4"/>